<evidence type="ECO:0000313" key="2">
    <source>
        <dbReference type="EMBL" id="KAF1836031.1"/>
    </source>
</evidence>
<name>A0A6A5KK92_9PLEO</name>
<gene>
    <name evidence="2" type="ORF">BDW02DRAFT_567488</name>
</gene>
<evidence type="ECO:0000313" key="3">
    <source>
        <dbReference type="Proteomes" id="UP000800040"/>
    </source>
</evidence>
<feature type="compositionally biased region" description="Basic and acidic residues" evidence="1">
    <location>
        <begin position="114"/>
        <end position="128"/>
    </location>
</feature>
<keyword evidence="3" id="KW-1185">Reference proteome</keyword>
<accession>A0A6A5KK92</accession>
<proteinExistence type="predicted"/>
<dbReference type="OrthoDB" id="5408734at2759"/>
<protein>
    <submittedName>
        <fullName evidence="2">Uncharacterized protein</fullName>
    </submittedName>
</protein>
<dbReference type="EMBL" id="ML975279">
    <property type="protein sequence ID" value="KAF1836031.1"/>
    <property type="molecule type" value="Genomic_DNA"/>
</dbReference>
<reference evidence="2" key="1">
    <citation type="submission" date="2020-01" db="EMBL/GenBank/DDBJ databases">
        <authorList>
            <consortium name="DOE Joint Genome Institute"/>
            <person name="Haridas S."/>
            <person name="Albert R."/>
            <person name="Binder M."/>
            <person name="Bloem J."/>
            <person name="Labutti K."/>
            <person name="Salamov A."/>
            <person name="Andreopoulos B."/>
            <person name="Baker S.E."/>
            <person name="Barry K."/>
            <person name="Bills G."/>
            <person name="Bluhm B.H."/>
            <person name="Cannon C."/>
            <person name="Castanera R."/>
            <person name="Culley D.E."/>
            <person name="Daum C."/>
            <person name="Ezra D."/>
            <person name="Gonzalez J.B."/>
            <person name="Henrissat B."/>
            <person name="Kuo A."/>
            <person name="Liang C."/>
            <person name="Lipzen A."/>
            <person name="Lutzoni F."/>
            <person name="Magnuson J."/>
            <person name="Mondo S."/>
            <person name="Nolan M."/>
            <person name="Ohm R."/>
            <person name="Pangilinan J."/>
            <person name="Park H.-J."/>
            <person name="Ramirez L."/>
            <person name="Alfaro M."/>
            <person name="Sun H."/>
            <person name="Tritt A."/>
            <person name="Yoshinaga Y."/>
            <person name="Zwiers L.-H."/>
            <person name="Turgeon B.G."/>
            <person name="Goodwin S.B."/>
            <person name="Spatafora J.W."/>
            <person name="Crous P.W."/>
            <person name="Grigoriev I.V."/>
        </authorList>
    </citation>
    <scope>NUCLEOTIDE SEQUENCE</scope>
    <source>
        <strain evidence="2">P77</strain>
    </source>
</reference>
<dbReference type="AlphaFoldDB" id="A0A6A5KK92"/>
<feature type="compositionally biased region" description="Polar residues" evidence="1">
    <location>
        <begin position="1"/>
        <end position="11"/>
    </location>
</feature>
<evidence type="ECO:0000256" key="1">
    <source>
        <dbReference type="SAM" id="MobiDB-lite"/>
    </source>
</evidence>
<feature type="region of interest" description="Disordered" evidence="1">
    <location>
        <begin position="1"/>
        <end position="27"/>
    </location>
</feature>
<organism evidence="2 3">
    <name type="scientific">Decorospora gaudefroyi</name>
    <dbReference type="NCBI Taxonomy" id="184978"/>
    <lineage>
        <taxon>Eukaryota</taxon>
        <taxon>Fungi</taxon>
        <taxon>Dikarya</taxon>
        <taxon>Ascomycota</taxon>
        <taxon>Pezizomycotina</taxon>
        <taxon>Dothideomycetes</taxon>
        <taxon>Pleosporomycetidae</taxon>
        <taxon>Pleosporales</taxon>
        <taxon>Pleosporineae</taxon>
        <taxon>Pleosporaceae</taxon>
        <taxon>Decorospora</taxon>
    </lineage>
</organism>
<dbReference type="Proteomes" id="UP000800040">
    <property type="component" value="Unassembled WGS sequence"/>
</dbReference>
<feature type="compositionally biased region" description="Basic and acidic residues" evidence="1">
    <location>
        <begin position="91"/>
        <end position="105"/>
    </location>
</feature>
<sequence>MTSSYPAQSTPMEDPDHGWKASNRPQSTVARNFMSELDSLFKLDGDLDTLDKTVSEKKQAVTTQTQELEALEAKLRAAEARLNQAKSDSPPPRRKDSSQRQDKARSPQQQETAKMPERPRSTEPETAA</sequence>
<feature type="region of interest" description="Disordered" evidence="1">
    <location>
        <begin position="78"/>
        <end position="128"/>
    </location>
</feature>